<evidence type="ECO:0000256" key="2">
    <source>
        <dbReference type="ARBA" id="ARBA00022670"/>
    </source>
</evidence>
<dbReference type="PANTHER" id="PTHR12147:SF56">
    <property type="entry name" value="AMINOPEPTIDASE YDR415C-RELATED"/>
    <property type="match status" value="1"/>
</dbReference>
<protein>
    <submittedName>
        <fullName evidence="8">Peptidase M20</fullName>
    </submittedName>
</protein>
<dbReference type="CDD" id="cd04821">
    <property type="entry name" value="PA_M28_1_2"/>
    <property type="match status" value="1"/>
</dbReference>
<dbReference type="SUPFAM" id="SSF53187">
    <property type="entry name" value="Zn-dependent exopeptidases"/>
    <property type="match status" value="1"/>
</dbReference>
<dbReference type="GO" id="GO:0004177">
    <property type="term" value="F:aminopeptidase activity"/>
    <property type="evidence" value="ECO:0007669"/>
    <property type="project" value="UniProtKB-KW"/>
</dbReference>
<dbReference type="Pfam" id="PF04389">
    <property type="entry name" value="Peptidase_M28"/>
    <property type="match status" value="1"/>
</dbReference>
<evidence type="ECO:0000313" key="8">
    <source>
        <dbReference type="EMBL" id="SUZ29952.1"/>
    </source>
</evidence>
<evidence type="ECO:0000256" key="3">
    <source>
        <dbReference type="ARBA" id="ARBA00022723"/>
    </source>
</evidence>
<proteinExistence type="predicted"/>
<evidence type="ECO:0000259" key="7">
    <source>
        <dbReference type="Pfam" id="PF04389"/>
    </source>
</evidence>
<dbReference type="AlphaFoldDB" id="A0AA46HC87"/>
<dbReference type="InterPro" id="IPR045175">
    <property type="entry name" value="M28_fam"/>
</dbReference>
<organism evidence="8 9">
    <name type="scientific">Xanthomonas euroxanthea</name>
    <dbReference type="NCBI Taxonomy" id="2259622"/>
    <lineage>
        <taxon>Bacteria</taxon>
        <taxon>Pseudomonadati</taxon>
        <taxon>Pseudomonadota</taxon>
        <taxon>Gammaproteobacteria</taxon>
        <taxon>Lysobacterales</taxon>
        <taxon>Lysobacteraceae</taxon>
        <taxon>Xanthomonas</taxon>
    </lineage>
</organism>
<dbReference type="GO" id="GO:0008235">
    <property type="term" value="F:metalloexopeptidase activity"/>
    <property type="evidence" value="ECO:0007669"/>
    <property type="project" value="InterPro"/>
</dbReference>
<keyword evidence="2" id="KW-0645">Protease</keyword>
<dbReference type="InterPro" id="IPR046450">
    <property type="entry name" value="PA_dom_sf"/>
</dbReference>
<keyword evidence="6" id="KW-0862">Zinc</keyword>
<evidence type="ECO:0000256" key="5">
    <source>
        <dbReference type="ARBA" id="ARBA00022801"/>
    </source>
</evidence>
<feature type="domain" description="Peptidase M28" evidence="7">
    <location>
        <begin position="328"/>
        <end position="544"/>
    </location>
</feature>
<keyword evidence="1" id="KW-0031">Aminopeptidase</keyword>
<evidence type="ECO:0000256" key="1">
    <source>
        <dbReference type="ARBA" id="ARBA00022438"/>
    </source>
</evidence>
<keyword evidence="4" id="KW-0732">Signal</keyword>
<name>A0AA46HC87_9XANT</name>
<dbReference type="GO" id="GO:0006508">
    <property type="term" value="P:proteolysis"/>
    <property type="evidence" value="ECO:0007669"/>
    <property type="project" value="UniProtKB-KW"/>
</dbReference>
<reference evidence="8 9" key="1">
    <citation type="submission" date="2018-06" db="EMBL/GenBank/DDBJ databases">
        <authorList>
            <person name="Pothier F. J."/>
        </authorList>
    </citation>
    <scope>NUCLEOTIDE SEQUENCE [LARGE SCALE GENOMIC DNA]</scope>
    <source>
        <strain evidence="8 9">CPBF 424</strain>
    </source>
</reference>
<keyword evidence="5" id="KW-0378">Hydrolase</keyword>
<sequence length="579" mass="62110">MQGVSAVPWRARACKLCVIYLLQGHAVNPMRILLLSACLFVGGVAQAANDLPGGGIDAEALSRHVRLLASDEFEGRAPASAGEQRTVDYLVEQFKAGGLQPGGEQGGWTQAVPLVRAQVDGPVHASLRVGGKTQALVNGSDVTLQSLRPQAAVRLKNAPLVFVGYGISAPERQWDDYKGVDLRGKIAVVLINDADFESSQPGAFDGKAVTYYGRWTYKYEEAARRGAAGVLIVHETAPAAYGWATVQSSGLSPLFDIERSDADAKAQHVPVRGWMQQALAASLFQRAGLDFAQAKQRAQQRDFVPMALGDATLSVDFKLKRERVVTHNVVAKLTGSQHPDETVIFSAHWDAFGMGKADAGGDTVRRGAVDNATGVASVLELARVFAAGPKPQRTLYFIALTAEEKGLLGANYYAAHPLAPLDKTVAVLNMEMFSPDGPTRDIASWGRGRVSLEGDLETAAKARGRSYSPDPNLEAGFFYRADHFAFARMGVPAITAGPGLDMLEGGVAAGKALRDKYFAECYHQPCDRWTPQWDASGHAADTTLVYDVGVALANGRQWPSWQDGSEFKAIRASSDAARK</sequence>
<dbReference type="EMBL" id="UIHB01000007">
    <property type="protein sequence ID" value="SUZ29952.1"/>
    <property type="molecule type" value="Genomic_DNA"/>
</dbReference>
<dbReference type="FunFam" id="3.40.630.10:FF:000088">
    <property type="entry name" value="Peptidase M20"/>
    <property type="match status" value="1"/>
</dbReference>
<dbReference type="GO" id="GO:0046872">
    <property type="term" value="F:metal ion binding"/>
    <property type="evidence" value="ECO:0007669"/>
    <property type="project" value="UniProtKB-KW"/>
</dbReference>
<dbReference type="CDD" id="cd05660">
    <property type="entry name" value="M28_like_PA"/>
    <property type="match status" value="1"/>
</dbReference>
<dbReference type="PANTHER" id="PTHR12147">
    <property type="entry name" value="METALLOPEPTIDASE M28 FAMILY MEMBER"/>
    <property type="match status" value="1"/>
</dbReference>
<evidence type="ECO:0000256" key="6">
    <source>
        <dbReference type="ARBA" id="ARBA00022833"/>
    </source>
</evidence>
<keyword evidence="9" id="KW-1185">Reference proteome</keyword>
<dbReference type="SUPFAM" id="SSF52025">
    <property type="entry name" value="PA domain"/>
    <property type="match status" value="1"/>
</dbReference>
<comment type="caution">
    <text evidence="8">The sequence shown here is derived from an EMBL/GenBank/DDBJ whole genome shotgun (WGS) entry which is preliminary data.</text>
</comment>
<keyword evidence="3" id="KW-0479">Metal-binding</keyword>
<evidence type="ECO:0000313" key="9">
    <source>
        <dbReference type="Proteomes" id="UP000254168"/>
    </source>
</evidence>
<dbReference type="Gene3D" id="3.50.30.30">
    <property type="match status" value="1"/>
</dbReference>
<evidence type="ECO:0000256" key="4">
    <source>
        <dbReference type="ARBA" id="ARBA00022729"/>
    </source>
</evidence>
<dbReference type="Gene3D" id="3.40.630.10">
    <property type="entry name" value="Zn peptidases"/>
    <property type="match status" value="1"/>
</dbReference>
<dbReference type="Proteomes" id="UP000254168">
    <property type="component" value="Unassembled WGS sequence"/>
</dbReference>
<accession>A0AA46HC87</accession>
<dbReference type="InterPro" id="IPR007484">
    <property type="entry name" value="Peptidase_M28"/>
</dbReference>
<gene>
    <name evidence="8" type="ORF">CPBF424_38010</name>
</gene>